<evidence type="ECO:0000313" key="3">
    <source>
        <dbReference type="EMBL" id="UWM55844.1"/>
    </source>
</evidence>
<keyword evidence="3" id="KW-0378">Hydrolase</keyword>
<dbReference type="SUPFAM" id="SSF53474">
    <property type="entry name" value="alpha/beta-Hydrolases"/>
    <property type="match status" value="1"/>
</dbReference>
<evidence type="ECO:0000256" key="1">
    <source>
        <dbReference type="SAM" id="MobiDB-lite"/>
    </source>
</evidence>
<dbReference type="PANTHER" id="PTHR43798">
    <property type="entry name" value="MONOACYLGLYCEROL LIPASE"/>
    <property type="match status" value="1"/>
</dbReference>
<accession>A0A9E7R4V8</accession>
<dbReference type="PRINTS" id="PR00111">
    <property type="entry name" value="ABHYDROLASE"/>
</dbReference>
<dbReference type="AlphaFoldDB" id="A0A9E7R4V8"/>
<dbReference type="GeneID" id="74941965"/>
<proteinExistence type="predicted"/>
<dbReference type="InterPro" id="IPR050266">
    <property type="entry name" value="AB_hydrolase_sf"/>
</dbReference>
<evidence type="ECO:0000313" key="4">
    <source>
        <dbReference type="Proteomes" id="UP001057580"/>
    </source>
</evidence>
<dbReference type="KEGG" id="ssai:N0B31_06045"/>
<feature type="region of interest" description="Disordered" evidence="1">
    <location>
        <begin position="1"/>
        <end position="20"/>
    </location>
</feature>
<dbReference type="GO" id="GO:0016787">
    <property type="term" value="F:hydrolase activity"/>
    <property type="evidence" value="ECO:0007669"/>
    <property type="project" value="UniProtKB-KW"/>
</dbReference>
<keyword evidence="4" id="KW-1185">Reference proteome</keyword>
<dbReference type="Pfam" id="PF00561">
    <property type="entry name" value="Abhydrolase_1"/>
    <property type="match status" value="1"/>
</dbReference>
<dbReference type="EMBL" id="CP104003">
    <property type="protein sequence ID" value="UWM55844.1"/>
    <property type="molecule type" value="Genomic_DNA"/>
</dbReference>
<feature type="domain" description="AB hydrolase-1" evidence="2">
    <location>
        <begin position="28"/>
        <end position="257"/>
    </location>
</feature>
<gene>
    <name evidence="3" type="ORF">N0B31_06045</name>
</gene>
<sequence>MSTEDEDRATEAYRSRADVYSTERGEGPAVVFAHGTLMDRTMFDPQLAAFDDEYRCVAYDLRARTDQYDTEYDLYDLADDAVALLDAKGIDSCVFVGMSMGGFTALRLADRYPERVDGLVLVDSDAVTHEESDREQYGQMVEATREHGRPSQNLVAIVEHILFGATTNETNQDLVKRWSDRWRSYPGEAVYNEVHSWLERPDFTDACADIDVPVLAIHGEEDTSIDMEKAEATVAALPDARLEPIPEAGHSSNLENPEAANAAIREFLTDLY</sequence>
<reference evidence="3" key="1">
    <citation type="submission" date="2022-09" db="EMBL/GenBank/DDBJ databases">
        <title>Diverse halophilic archaea isolated from saline environments.</title>
        <authorList>
            <person name="Cui H.-L."/>
        </authorList>
    </citation>
    <scope>NUCLEOTIDE SEQUENCE</scope>
    <source>
        <strain evidence="3">ZS-35-S2</strain>
    </source>
</reference>
<dbReference type="InterPro" id="IPR029058">
    <property type="entry name" value="AB_hydrolase_fold"/>
</dbReference>
<name>A0A9E7R4V8_9EURY</name>
<organism evidence="3 4">
    <name type="scientific">Salinirubellus salinus</name>
    <dbReference type="NCBI Taxonomy" id="1364945"/>
    <lineage>
        <taxon>Archaea</taxon>
        <taxon>Methanobacteriati</taxon>
        <taxon>Methanobacteriota</taxon>
        <taxon>Stenosarchaea group</taxon>
        <taxon>Halobacteria</taxon>
        <taxon>Halobacteriales</taxon>
        <taxon>Natronomonadaceae</taxon>
        <taxon>Salinirubellus</taxon>
    </lineage>
</organism>
<dbReference type="RefSeq" id="WP_260594955.1">
    <property type="nucleotide sequence ID" value="NZ_CP104003.1"/>
</dbReference>
<dbReference type="InterPro" id="IPR000073">
    <property type="entry name" value="AB_hydrolase_1"/>
</dbReference>
<dbReference type="Proteomes" id="UP001057580">
    <property type="component" value="Chromosome"/>
</dbReference>
<feature type="compositionally biased region" description="Basic and acidic residues" evidence="1">
    <location>
        <begin position="9"/>
        <end position="20"/>
    </location>
</feature>
<evidence type="ECO:0000259" key="2">
    <source>
        <dbReference type="Pfam" id="PF00561"/>
    </source>
</evidence>
<protein>
    <submittedName>
        <fullName evidence="3">Alpha/beta hydrolase</fullName>
    </submittedName>
</protein>
<dbReference type="Gene3D" id="3.40.50.1820">
    <property type="entry name" value="alpha/beta hydrolase"/>
    <property type="match status" value="1"/>
</dbReference>